<comment type="caution">
    <text evidence="2">The sequence shown here is derived from an EMBL/GenBank/DDBJ whole genome shotgun (WGS) entry which is preliminary data.</text>
</comment>
<organism evidence="2 3">
    <name type="scientific">Meganyctiphanes norvegica</name>
    <name type="common">Northern krill</name>
    <name type="synonym">Thysanopoda norvegica</name>
    <dbReference type="NCBI Taxonomy" id="48144"/>
    <lineage>
        <taxon>Eukaryota</taxon>
        <taxon>Metazoa</taxon>
        <taxon>Ecdysozoa</taxon>
        <taxon>Arthropoda</taxon>
        <taxon>Crustacea</taxon>
        <taxon>Multicrustacea</taxon>
        <taxon>Malacostraca</taxon>
        <taxon>Eumalacostraca</taxon>
        <taxon>Eucarida</taxon>
        <taxon>Euphausiacea</taxon>
        <taxon>Euphausiidae</taxon>
        <taxon>Meganyctiphanes</taxon>
    </lineage>
</organism>
<keyword evidence="1" id="KW-0472">Membrane</keyword>
<reference evidence="2 3" key="1">
    <citation type="submission" date="2024-05" db="EMBL/GenBank/DDBJ databases">
        <authorList>
            <person name="Wallberg A."/>
        </authorList>
    </citation>
    <scope>NUCLEOTIDE SEQUENCE [LARGE SCALE GENOMIC DNA]</scope>
</reference>
<protein>
    <submittedName>
        <fullName evidence="2">Uncharacterized protein</fullName>
    </submittedName>
</protein>
<name>A0AAV2SHS8_MEGNR</name>
<feature type="transmembrane region" description="Helical" evidence="1">
    <location>
        <begin position="138"/>
        <end position="162"/>
    </location>
</feature>
<keyword evidence="1" id="KW-0812">Transmembrane</keyword>
<feature type="transmembrane region" description="Helical" evidence="1">
    <location>
        <begin position="34"/>
        <end position="53"/>
    </location>
</feature>
<gene>
    <name evidence="2" type="ORF">MNOR_LOCUS36848</name>
</gene>
<dbReference type="EMBL" id="CAXKWB010069845">
    <property type="protein sequence ID" value="CAL4193345.1"/>
    <property type="molecule type" value="Genomic_DNA"/>
</dbReference>
<feature type="transmembrane region" description="Helical" evidence="1">
    <location>
        <begin position="73"/>
        <end position="92"/>
    </location>
</feature>
<sequence>AMNLLIILQIRRIGALEALIEKDFRDKISKRTKLIFIILEDTPQLALTSMFIINSVLTDDNPEFFVGLEMLHTFSLLGVASSSASIALALTICKEPTTHEHAIIRFFTTFLSVGTRTFVCTSYAAAVDGFSPLSWPLVLPPIIAIVLFMIECILIFICEIVFDVRKSDNMNNITHSIYEWVTHSDCNDYI</sequence>
<feature type="non-terminal residue" evidence="2">
    <location>
        <position position="1"/>
    </location>
</feature>
<dbReference type="Proteomes" id="UP001497623">
    <property type="component" value="Unassembled WGS sequence"/>
</dbReference>
<dbReference type="AlphaFoldDB" id="A0AAV2SHS8"/>
<accession>A0AAV2SHS8</accession>
<evidence type="ECO:0000313" key="2">
    <source>
        <dbReference type="EMBL" id="CAL4193345.1"/>
    </source>
</evidence>
<proteinExistence type="predicted"/>
<evidence type="ECO:0000313" key="3">
    <source>
        <dbReference type="Proteomes" id="UP001497623"/>
    </source>
</evidence>
<keyword evidence="1" id="KW-1133">Transmembrane helix</keyword>
<evidence type="ECO:0000256" key="1">
    <source>
        <dbReference type="SAM" id="Phobius"/>
    </source>
</evidence>
<feature type="transmembrane region" description="Helical" evidence="1">
    <location>
        <begin position="104"/>
        <end position="126"/>
    </location>
</feature>
<keyword evidence="3" id="KW-1185">Reference proteome</keyword>
<feature type="non-terminal residue" evidence="2">
    <location>
        <position position="190"/>
    </location>
</feature>